<dbReference type="InterPro" id="IPR026816">
    <property type="entry name" value="Flavodoxin_dom"/>
</dbReference>
<dbReference type="GO" id="GO:0005886">
    <property type="term" value="C:plasma membrane"/>
    <property type="evidence" value="ECO:0007669"/>
    <property type="project" value="UniProtKB-SubCell"/>
</dbReference>
<comment type="catalytic activity">
    <reaction evidence="7">
        <text>protoporphyrinogen IX + 3 a ubiquinone = protoporphyrin IX + 3 a ubiquinol</text>
        <dbReference type="Rhea" id="RHEA:63936"/>
        <dbReference type="Rhea" id="RHEA-COMP:9565"/>
        <dbReference type="Rhea" id="RHEA-COMP:9566"/>
        <dbReference type="ChEBI" id="CHEBI:16389"/>
        <dbReference type="ChEBI" id="CHEBI:17976"/>
        <dbReference type="ChEBI" id="CHEBI:57306"/>
        <dbReference type="ChEBI" id="CHEBI:57307"/>
    </reaction>
</comment>
<comment type="subcellular location">
    <subcellularLocation>
        <location evidence="7">Cell membrane</location>
        <topology evidence="7">Peripheral membrane protein</topology>
    </subcellularLocation>
</comment>
<evidence type="ECO:0000256" key="6">
    <source>
        <dbReference type="ARBA" id="ARBA00023244"/>
    </source>
</evidence>
<dbReference type="GO" id="GO:0010181">
    <property type="term" value="F:FMN binding"/>
    <property type="evidence" value="ECO:0007669"/>
    <property type="project" value="UniProtKB-UniRule"/>
</dbReference>
<dbReference type="Pfam" id="PF12724">
    <property type="entry name" value="Flavodoxin_5"/>
    <property type="match status" value="1"/>
</dbReference>
<dbReference type="HAMAP" id="MF_00853">
    <property type="entry name" value="HemG"/>
    <property type="match status" value="1"/>
</dbReference>
<evidence type="ECO:0000256" key="2">
    <source>
        <dbReference type="ARBA" id="ARBA00022643"/>
    </source>
</evidence>
<evidence type="ECO:0000259" key="8">
    <source>
        <dbReference type="Pfam" id="PF12724"/>
    </source>
</evidence>
<sequence>MPSETGGVASTILILYSTTDGHTLEICERLRDVLVGLGHEVELAPVAGTPSRPLEQWDRIVLGAAIRYGRHKREVYDFVRRHGEILASRPNAFFSVNAVGRKPHKRQADTNPYVRKFLSQIAWQPQQVEIFGGKIDYPRYGRFDRAMIRFIMWMTKGPTDPRSVTDFTDWDQVDAFARRLGGSHQQAF</sequence>
<dbReference type="OrthoDB" id="9795729at2"/>
<comment type="similarity">
    <text evidence="7">Belongs to the HemG family.</text>
</comment>
<comment type="catalytic activity">
    <reaction evidence="7">
        <text>protoporphyrinogen IX + 3 a menaquinone = protoporphyrin IX + 3 a menaquinol</text>
        <dbReference type="Rhea" id="RHEA:27409"/>
        <dbReference type="Rhea" id="RHEA-COMP:9537"/>
        <dbReference type="Rhea" id="RHEA-COMP:9539"/>
        <dbReference type="ChEBI" id="CHEBI:16374"/>
        <dbReference type="ChEBI" id="CHEBI:18151"/>
        <dbReference type="ChEBI" id="CHEBI:57306"/>
        <dbReference type="ChEBI" id="CHEBI:57307"/>
        <dbReference type="EC" id="1.3.5.3"/>
    </reaction>
</comment>
<dbReference type="EC" id="1.3.5.3" evidence="7"/>
<comment type="pathway">
    <text evidence="7">Porphyrin-containing compound metabolism; protoporphyrin-IX biosynthesis; protoporphyrin-IX from protoporphyrinogen-IX: step 1/1.</text>
</comment>
<comment type="caution">
    <text evidence="9">The sequence shown here is derived from an EMBL/GenBank/DDBJ whole genome shotgun (WGS) entry which is preliminary data.</text>
</comment>
<dbReference type="Proteomes" id="UP000536534">
    <property type="component" value="Unassembled WGS sequence"/>
</dbReference>
<evidence type="ECO:0000256" key="3">
    <source>
        <dbReference type="ARBA" id="ARBA00022741"/>
    </source>
</evidence>
<keyword evidence="7" id="KW-1003">Cell membrane</keyword>
<keyword evidence="6 7" id="KW-0627">Porphyrin biosynthesis</keyword>
<dbReference type="EMBL" id="JAAYYV010000068">
    <property type="protein sequence ID" value="NLF53296.1"/>
    <property type="molecule type" value="Genomic_DNA"/>
</dbReference>
<keyword evidence="3 7" id="KW-0547">Nucleotide-binding</keyword>
<evidence type="ECO:0000256" key="4">
    <source>
        <dbReference type="ARBA" id="ARBA00023002"/>
    </source>
</evidence>
<dbReference type="GO" id="GO:0006782">
    <property type="term" value="P:protoporphyrinogen IX biosynthetic process"/>
    <property type="evidence" value="ECO:0007669"/>
    <property type="project" value="UniProtKB-UniRule"/>
</dbReference>
<name>A0A7X7LTU1_9RHOO</name>
<evidence type="ECO:0000256" key="1">
    <source>
        <dbReference type="ARBA" id="ARBA00022630"/>
    </source>
</evidence>
<dbReference type="PANTHER" id="PTHR38030:SF2">
    <property type="entry name" value="PROTOPORPHYRINOGEN IX DEHYDROGENASE [QUINONE]"/>
    <property type="match status" value="1"/>
</dbReference>
<dbReference type="PANTHER" id="PTHR38030">
    <property type="entry name" value="PROTOPORPHYRINOGEN IX DEHYDROGENASE [MENAQUINONE]"/>
    <property type="match status" value="1"/>
</dbReference>
<dbReference type="SUPFAM" id="SSF52218">
    <property type="entry name" value="Flavoproteins"/>
    <property type="match status" value="1"/>
</dbReference>
<dbReference type="RefSeq" id="WP_068809021.1">
    <property type="nucleotide sequence ID" value="NZ_MBFM01000005.1"/>
</dbReference>
<comment type="cofactor">
    <cofactor evidence="7">
        <name>FMN</name>
        <dbReference type="ChEBI" id="CHEBI:58210"/>
    </cofactor>
    <text evidence="7">Binds 1 FMN non-covalently per subunit.</text>
</comment>
<evidence type="ECO:0000256" key="7">
    <source>
        <dbReference type="HAMAP-Rule" id="MF_00853"/>
    </source>
</evidence>
<comment type="function">
    <text evidence="7">Catalyzes the 6-electron oxidation of protoporphyrinogen IX to form protoporphyrin IX; under anaerobic conditions uses menaquinone as an electron acceptor, under aerobic conditions uses ubiquinone as an electron acceptor.</text>
</comment>
<keyword evidence="2 7" id="KW-0288">FMN</keyword>
<evidence type="ECO:0000313" key="10">
    <source>
        <dbReference type="Proteomes" id="UP000536534"/>
    </source>
</evidence>
<dbReference type="InterPro" id="IPR044264">
    <property type="entry name" value="HemG"/>
</dbReference>
<gene>
    <name evidence="7 9" type="primary">hemG</name>
    <name evidence="9" type="ORF">GX576_02600</name>
</gene>
<dbReference type="InterPro" id="IPR052200">
    <property type="entry name" value="Protoporphyrinogen_IX_DH"/>
</dbReference>
<keyword evidence="4 7" id="KW-0560">Oxidoreductase</keyword>
<feature type="domain" description="Flavodoxin" evidence="8">
    <location>
        <begin position="13"/>
        <end position="160"/>
    </location>
</feature>
<proteinExistence type="inferred from homology"/>
<keyword evidence="5" id="KW-0472">Membrane</keyword>
<dbReference type="NCBIfam" id="NF008316">
    <property type="entry name" value="PRK11104.1"/>
    <property type="match status" value="1"/>
</dbReference>
<keyword evidence="1 7" id="KW-0285">Flavoprotein</keyword>
<dbReference type="AlphaFoldDB" id="A0A7X7LTU1"/>
<accession>A0A7X7LTU1</accession>
<organism evidence="9 10">
    <name type="scientific">Thauera phenolivorans</name>
    <dbReference type="NCBI Taxonomy" id="1792543"/>
    <lineage>
        <taxon>Bacteria</taxon>
        <taxon>Pseudomonadati</taxon>
        <taxon>Pseudomonadota</taxon>
        <taxon>Betaproteobacteria</taxon>
        <taxon>Rhodocyclales</taxon>
        <taxon>Zoogloeaceae</taxon>
        <taxon>Thauera</taxon>
    </lineage>
</organism>
<comment type="catalytic activity">
    <reaction evidence="7">
        <text>protoporphyrinogen IX + 3 a quinone = protoporphyrin IX + 3 a quinol</text>
        <dbReference type="Rhea" id="RHEA:65032"/>
        <dbReference type="ChEBI" id="CHEBI:24646"/>
        <dbReference type="ChEBI" id="CHEBI:57306"/>
        <dbReference type="ChEBI" id="CHEBI:57307"/>
        <dbReference type="ChEBI" id="CHEBI:132124"/>
        <dbReference type="EC" id="1.3.5.3"/>
    </reaction>
</comment>
<dbReference type="GO" id="GO:0004729">
    <property type="term" value="F:oxygen-dependent protoporphyrinogen oxidase activity"/>
    <property type="evidence" value="ECO:0007669"/>
    <property type="project" value="InterPro"/>
</dbReference>
<evidence type="ECO:0000313" key="9">
    <source>
        <dbReference type="EMBL" id="NLF53296.1"/>
    </source>
</evidence>
<dbReference type="GO" id="GO:0070819">
    <property type="term" value="F:menaquinone-dependent protoporphyrinogen oxidase activity"/>
    <property type="evidence" value="ECO:0007669"/>
    <property type="project" value="UniProtKB-UniRule"/>
</dbReference>
<dbReference type="UniPathway" id="UPA00251">
    <property type="reaction ID" value="UER00324"/>
</dbReference>
<dbReference type="InterPro" id="IPR029039">
    <property type="entry name" value="Flavoprotein-like_sf"/>
</dbReference>
<reference evidence="9 10" key="1">
    <citation type="journal article" date="2020" name="Biotechnol. Biofuels">
        <title>New insights from the biogas microbiome by comprehensive genome-resolved metagenomics of nearly 1600 species originating from multiple anaerobic digesters.</title>
        <authorList>
            <person name="Campanaro S."/>
            <person name="Treu L."/>
            <person name="Rodriguez-R L.M."/>
            <person name="Kovalovszki A."/>
            <person name="Ziels R.M."/>
            <person name="Maus I."/>
            <person name="Zhu X."/>
            <person name="Kougias P.G."/>
            <person name="Basile A."/>
            <person name="Luo G."/>
            <person name="Schluter A."/>
            <person name="Konstantinidis K.T."/>
            <person name="Angelidaki I."/>
        </authorList>
    </citation>
    <scope>NUCLEOTIDE SEQUENCE [LARGE SCALE GENOMIC DNA]</scope>
    <source>
        <strain evidence="9">AS06rmzACSIP_256</strain>
    </source>
</reference>
<dbReference type="Gene3D" id="3.40.50.360">
    <property type="match status" value="1"/>
</dbReference>
<evidence type="ECO:0000256" key="5">
    <source>
        <dbReference type="ARBA" id="ARBA00023136"/>
    </source>
</evidence>
<protein>
    <recommendedName>
        <fullName evidence="7">Protoporphyrinogen IX dehydrogenase [quinone]</fullName>
        <ecNumber evidence="7">1.3.5.3</ecNumber>
    </recommendedName>
    <alternativeName>
        <fullName evidence="7">Protoporphyrinogen IX dehydrogenase [menaquinone]</fullName>
    </alternativeName>
    <alternativeName>
        <fullName evidence="7">Protoporphyrinogen IX dehydrogenase [ubiquinone]</fullName>
    </alternativeName>
    <alternativeName>
        <fullName evidence="7">Protoporphyrinogen oxidase</fullName>
        <shortName evidence="7">PPO</shortName>
    </alternativeName>
</protein>